<dbReference type="EMBL" id="FMKA01000027">
    <property type="protein sequence ID" value="SCP98831.1"/>
    <property type="molecule type" value="Genomic_DNA"/>
</dbReference>
<proteinExistence type="predicted"/>
<evidence type="ECO:0000313" key="1">
    <source>
        <dbReference type="EMBL" id="SCP98831.1"/>
    </source>
</evidence>
<reference evidence="1 2" key="1">
    <citation type="submission" date="2016-09" db="EMBL/GenBank/DDBJ databases">
        <authorList>
            <person name="Capua I."/>
            <person name="De Benedictis P."/>
            <person name="Joannis T."/>
            <person name="Lombin L.H."/>
            <person name="Cattoli G."/>
        </authorList>
    </citation>
    <scope>NUCLEOTIDE SEQUENCE [LARGE SCALE GENOMIC DNA]</scope>
    <source>
        <strain evidence="1 2">GluBS11</strain>
    </source>
</reference>
<sequence>MDKDGLLLCELQTQAIERILEAKGILCDVDSKTKRQYEIFRKIRNEE</sequence>
<dbReference type="AlphaFoldDB" id="A0A1D3TWZ7"/>
<protein>
    <submittedName>
        <fullName evidence="1">Uncharacterized protein</fullName>
    </submittedName>
</protein>
<dbReference type="Proteomes" id="UP000199315">
    <property type="component" value="Unassembled WGS sequence"/>
</dbReference>
<evidence type="ECO:0000313" key="2">
    <source>
        <dbReference type="Proteomes" id="UP000199315"/>
    </source>
</evidence>
<gene>
    <name evidence="1" type="ORF">SAMN05421730_10278</name>
</gene>
<organism evidence="1 2">
    <name type="scientific">Anaerobium acetethylicum</name>
    <dbReference type="NCBI Taxonomy" id="1619234"/>
    <lineage>
        <taxon>Bacteria</taxon>
        <taxon>Bacillati</taxon>
        <taxon>Bacillota</taxon>
        <taxon>Clostridia</taxon>
        <taxon>Lachnospirales</taxon>
        <taxon>Lachnospiraceae</taxon>
        <taxon>Anaerobium</taxon>
    </lineage>
</organism>
<name>A0A1D3TWZ7_9FIRM</name>
<accession>A0A1D3TWZ7</accession>
<keyword evidence="2" id="KW-1185">Reference proteome</keyword>